<dbReference type="Pfam" id="PF16021">
    <property type="entry name" value="PDCD7"/>
    <property type="match status" value="1"/>
</dbReference>
<evidence type="ECO:0008006" key="3">
    <source>
        <dbReference type="Google" id="ProtNLM"/>
    </source>
</evidence>
<keyword evidence="2" id="KW-1185">Reference proteome</keyword>
<gene>
    <name evidence="1" type="ORF">RI129_001353</name>
</gene>
<sequence length="415" mass="48303">MDYYNNSQNFASTPSLSNPHTPKYNYPSYSVSDPRLSCAYYNTIPINPSSNPNSLQLYDLSLPPPTNVIETKTDDELWIETWLSKIGKIQINLNSTIELKSTKSTVYKNNNVQIHSVRNSLKNCVQILNDLQSLHEYLKENAATMSSTDWTKKTTEIGLIKERFSKHMLQFENVETMNKILKTVEQRKKKRNCQRNRRQRKSINMYKKREEIAKAHKEVNQWLENMKDEVERTKMEEIMKKDADCVLAEVTKKKADARKSLNLTSSLVKLRQVREHAAKQRGEKVSLEDHNAFEKVTSHLSKIWNDAINVYAKEEKSLQMTLQQNATEDNHSARMAKERRIMQEWELVFFGSRNLLTPSYYNLTVAEKDLETFIAIRKSWDTFLSAEDDNASNIPIGWVLPNSNANEDWTKYLSC</sequence>
<evidence type="ECO:0000313" key="1">
    <source>
        <dbReference type="EMBL" id="KAK5650324.1"/>
    </source>
</evidence>
<comment type="caution">
    <text evidence="1">The sequence shown here is derived from an EMBL/GenBank/DDBJ whole genome shotgun (WGS) entry which is preliminary data.</text>
</comment>
<dbReference type="InterPro" id="IPR031974">
    <property type="entry name" value="PDCD7"/>
</dbReference>
<organism evidence="1 2">
    <name type="scientific">Pyrocoelia pectoralis</name>
    <dbReference type="NCBI Taxonomy" id="417401"/>
    <lineage>
        <taxon>Eukaryota</taxon>
        <taxon>Metazoa</taxon>
        <taxon>Ecdysozoa</taxon>
        <taxon>Arthropoda</taxon>
        <taxon>Hexapoda</taxon>
        <taxon>Insecta</taxon>
        <taxon>Pterygota</taxon>
        <taxon>Neoptera</taxon>
        <taxon>Endopterygota</taxon>
        <taxon>Coleoptera</taxon>
        <taxon>Polyphaga</taxon>
        <taxon>Elateriformia</taxon>
        <taxon>Elateroidea</taxon>
        <taxon>Lampyridae</taxon>
        <taxon>Lampyrinae</taxon>
        <taxon>Pyrocoelia</taxon>
    </lineage>
</organism>
<dbReference type="Proteomes" id="UP001329430">
    <property type="component" value="Chromosome 1"/>
</dbReference>
<dbReference type="EMBL" id="JAVRBK010000001">
    <property type="protein sequence ID" value="KAK5650324.1"/>
    <property type="molecule type" value="Genomic_DNA"/>
</dbReference>
<dbReference type="PANTHER" id="PTHR48190">
    <property type="entry name" value="PROGRAMMED CELL DEATH PROTEIN 7"/>
    <property type="match status" value="1"/>
</dbReference>
<accession>A0AAN7VVC1</accession>
<evidence type="ECO:0000313" key="2">
    <source>
        <dbReference type="Proteomes" id="UP001329430"/>
    </source>
</evidence>
<name>A0AAN7VVC1_9COLE</name>
<proteinExistence type="predicted"/>
<protein>
    <recommendedName>
        <fullName evidence="3">Programmed cell death protein 7</fullName>
    </recommendedName>
</protein>
<dbReference type="PANTHER" id="PTHR48190:SF2">
    <property type="entry name" value="PROGRAMMED CELL DEATH PROTEIN 7"/>
    <property type="match status" value="1"/>
</dbReference>
<dbReference type="AlphaFoldDB" id="A0AAN7VVC1"/>
<dbReference type="InterPro" id="IPR052831">
    <property type="entry name" value="Apoptosis_promoter"/>
</dbReference>
<reference evidence="1 2" key="1">
    <citation type="journal article" date="2024" name="Insects">
        <title>An Improved Chromosome-Level Genome Assembly of the Firefly Pyrocoelia pectoralis.</title>
        <authorList>
            <person name="Fu X."/>
            <person name="Meyer-Rochow V.B."/>
            <person name="Ballantyne L."/>
            <person name="Zhu X."/>
        </authorList>
    </citation>
    <scope>NUCLEOTIDE SEQUENCE [LARGE SCALE GENOMIC DNA]</scope>
    <source>
        <strain evidence="1">XCY_ONT2</strain>
    </source>
</reference>
<dbReference type="GO" id="GO:0005689">
    <property type="term" value="C:U12-type spliceosomal complex"/>
    <property type="evidence" value="ECO:0007669"/>
    <property type="project" value="TreeGrafter"/>
</dbReference>